<proteinExistence type="predicted"/>
<organism evidence="2 3">
    <name type="scientific">Dichomitus squalens</name>
    <dbReference type="NCBI Taxonomy" id="114155"/>
    <lineage>
        <taxon>Eukaryota</taxon>
        <taxon>Fungi</taxon>
        <taxon>Dikarya</taxon>
        <taxon>Basidiomycota</taxon>
        <taxon>Agaricomycotina</taxon>
        <taxon>Agaricomycetes</taxon>
        <taxon>Polyporales</taxon>
        <taxon>Polyporaceae</taxon>
        <taxon>Dichomitus</taxon>
    </lineage>
</organism>
<protein>
    <submittedName>
        <fullName evidence="2">Uncharacterized protein</fullName>
    </submittedName>
</protein>
<keyword evidence="1" id="KW-1133">Transmembrane helix</keyword>
<keyword evidence="3" id="KW-1185">Reference proteome</keyword>
<sequence length="310" mass="33327">MSSSTLTLDPLGILYKSNPRGVAGSEKSVGTIWDWVPPETEFPPSILNHLGSGPSQYGSCVNTAALTVNILLGDSIVCWRASLLWPGNRVVRVVSIILLLTTFALGAVDIRSTCYLLNGEAGGSLNGNAVVTGGMYEGTPYGIAASVLSLSVNLFATLIVAYKAWISRRFLQKLMVSGDRTVRMERLFSILVESGMVYCTIWIFVVAWQISMYQSPVSFDIDPTFQGRFSDFIGGGLIPIIAIYPAVVIILVALNRSHLVKALSGGEVNTPQPSRFDGILVSSATVLHIARQGDKVRDGSEESITHAGDE</sequence>
<feature type="transmembrane region" description="Helical" evidence="1">
    <location>
        <begin position="232"/>
        <end position="254"/>
    </location>
</feature>
<dbReference type="EMBL" id="ML145292">
    <property type="protein sequence ID" value="TBU51704.1"/>
    <property type="molecule type" value="Genomic_DNA"/>
</dbReference>
<keyword evidence="1" id="KW-0472">Membrane</keyword>
<feature type="transmembrane region" description="Helical" evidence="1">
    <location>
        <begin position="90"/>
        <end position="108"/>
    </location>
</feature>
<feature type="transmembrane region" description="Helical" evidence="1">
    <location>
        <begin position="187"/>
        <end position="212"/>
    </location>
</feature>
<keyword evidence="1" id="KW-0812">Transmembrane</keyword>
<evidence type="ECO:0000313" key="3">
    <source>
        <dbReference type="Proteomes" id="UP000292082"/>
    </source>
</evidence>
<dbReference type="Proteomes" id="UP000292082">
    <property type="component" value="Unassembled WGS sequence"/>
</dbReference>
<evidence type="ECO:0000256" key="1">
    <source>
        <dbReference type="SAM" id="Phobius"/>
    </source>
</evidence>
<gene>
    <name evidence="2" type="ORF">BD310DRAFT_910508</name>
</gene>
<dbReference type="AlphaFoldDB" id="A0A4Q9PAL1"/>
<evidence type="ECO:0000313" key="2">
    <source>
        <dbReference type="EMBL" id="TBU51704.1"/>
    </source>
</evidence>
<feature type="transmembrane region" description="Helical" evidence="1">
    <location>
        <begin position="141"/>
        <end position="166"/>
    </location>
</feature>
<name>A0A4Q9PAL1_9APHY</name>
<accession>A0A4Q9PAL1</accession>
<reference evidence="2 3" key="1">
    <citation type="submission" date="2019-01" db="EMBL/GenBank/DDBJ databases">
        <title>Draft genome sequences of three monokaryotic isolates of the white-rot basidiomycete fungus Dichomitus squalens.</title>
        <authorList>
            <consortium name="DOE Joint Genome Institute"/>
            <person name="Lopez S.C."/>
            <person name="Andreopoulos B."/>
            <person name="Pangilinan J."/>
            <person name="Lipzen A."/>
            <person name="Riley R."/>
            <person name="Ahrendt S."/>
            <person name="Ng V."/>
            <person name="Barry K."/>
            <person name="Daum C."/>
            <person name="Grigoriev I.V."/>
            <person name="Hilden K.S."/>
            <person name="Makela M.R."/>
            <person name="de Vries R.P."/>
        </authorList>
    </citation>
    <scope>NUCLEOTIDE SEQUENCE [LARGE SCALE GENOMIC DNA]</scope>
    <source>
        <strain evidence="2 3">CBS 464.89</strain>
    </source>
</reference>